<dbReference type="Proteomes" id="UP000031549">
    <property type="component" value="Unassembled WGS sequence"/>
</dbReference>
<name>A0A846H1V0_9CYAN</name>
<protein>
    <submittedName>
        <fullName evidence="3">Glycosyltransferase family 4 protein</fullName>
    </submittedName>
</protein>
<evidence type="ECO:0000313" key="3">
    <source>
        <dbReference type="EMBL" id="NEU71168.1"/>
    </source>
</evidence>
<accession>A0A846H1V0</accession>
<reference evidence="3 4" key="1">
    <citation type="journal article" date="2015" name="Genome Announc.">
        <title>Draft Genome Sequence of Cyanobacterium Hassallia byssoidea Strain VB512170, Isolated from Monuments in India.</title>
        <authorList>
            <person name="Singh D."/>
            <person name="Chandrababunaidu M.M."/>
            <person name="Panda A."/>
            <person name="Sen D."/>
            <person name="Bhattacharyya S."/>
            <person name="Adhikary S.P."/>
            <person name="Tripathy S."/>
        </authorList>
    </citation>
    <scope>NUCLEOTIDE SEQUENCE [LARGE SCALE GENOMIC DNA]</scope>
    <source>
        <strain evidence="3 4">VB512170</strain>
    </source>
</reference>
<dbReference type="Gene3D" id="3.40.50.2000">
    <property type="entry name" value="Glycogen Phosphorylase B"/>
    <property type="match status" value="2"/>
</dbReference>
<keyword evidence="4" id="KW-1185">Reference proteome</keyword>
<dbReference type="InterPro" id="IPR028098">
    <property type="entry name" value="Glyco_trans_4-like_N"/>
</dbReference>
<evidence type="ECO:0000259" key="2">
    <source>
        <dbReference type="Pfam" id="PF13439"/>
    </source>
</evidence>
<keyword evidence="1" id="KW-0472">Membrane</keyword>
<evidence type="ECO:0000256" key="1">
    <source>
        <dbReference type="SAM" id="Phobius"/>
    </source>
</evidence>
<dbReference type="AlphaFoldDB" id="A0A846H1V0"/>
<feature type="transmembrane region" description="Helical" evidence="1">
    <location>
        <begin position="130"/>
        <end position="151"/>
    </location>
</feature>
<dbReference type="EMBL" id="JTCM02000001">
    <property type="protein sequence ID" value="NEU71168.1"/>
    <property type="molecule type" value="Genomic_DNA"/>
</dbReference>
<gene>
    <name evidence="3" type="ORF">PI95_000885</name>
</gene>
<feature type="domain" description="Glycosyltransferase subfamily 4-like N-terminal" evidence="2">
    <location>
        <begin position="103"/>
        <end position="228"/>
    </location>
</feature>
<dbReference type="GO" id="GO:0016740">
    <property type="term" value="F:transferase activity"/>
    <property type="evidence" value="ECO:0007669"/>
    <property type="project" value="UniProtKB-KW"/>
</dbReference>
<comment type="caution">
    <text evidence="3">The sequence shown here is derived from an EMBL/GenBank/DDBJ whole genome shotgun (WGS) entry which is preliminary data.</text>
</comment>
<keyword evidence="3" id="KW-0808">Transferase</keyword>
<evidence type="ECO:0000313" key="4">
    <source>
        <dbReference type="Proteomes" id="UP000031549"/>
    </source>
</evidence>
<organism evidence="3 4">
    <name type="scientific">Hassallia byssoidea VB512170</name>
    <dbReference type="NCBI Taxonomy" id="1304833"/>
    <lineage>
        <taxon>Bacteria</taxon>
        <taxon>Bacillati</taxon>
        <taxon>Cyanobacteriota</taxon>
        <taxon>Cyanophyceae</taxon>
        <taxon>Nostocales</taxon>
        <taxon>Tolypothrichaceae</taxon>
        <taxon>Hassallia</taxon>
    </lineage>
</organism>
<keyword evidence="1" id="KW-0812">Transmembrane</keyword>
<dbReference type="SUPFAM" id="SSF53756">
    <property type="entry name" value="UDP-Glycosyltransferase/glycogen phosphorylase"/>
    <property type="match status" value="1"/>
</dbReference>
<dbReference type="Pfam" id="PF13439">
    <property type="entry name" value="Glyco_transf_4"/>
    <property type="match status" value="1"/>
</dbReference>
<proteinExistence type="predicted"/>
<dbReference type="RefSeq" id="WP_163518482.1">
    <property type="nucleotide sequence ID" value="NZ_JTCM02000001.1"/>
</dbReference>
<sequence>MTKSISSKNNTYFTTSNVASKSPHAQTLFCIAHDLPPLREPIAIRAKKLLTQFQKHWQINILTGTENGYLNEAASVEFVKSWYPKRLIEFIGKLKLDKLLMFLIWPDSKIFWFIPALIKGYQLIKRQKCSAIFVFMMPYSAGLVGIALKWLTGLPLVLSLDDSLSCTDMHPVSASWLHHQLERWLENFYVRQADAIVYVSQFNLELVKKRQPKSQQSKFHLIRCGADPLDFSTPVDSVVSESFKIVYTGGMNGWYDFYHRPEEHTLPKKLYRAWMKLGSYERIKIDYRSSSPIFIGKAAQQAMSQNPNWENKIHVKIYGNSFPESVVQKVLQNQNLTDVVSVFGALPHSQAIQNARQADLLLITLPNRADGSSGGRISCKTYEYLMSDRPILAAVPKGENWDYLKDKPGVWLVEPTDTEAMAQVIAQVAAAKFSGSPLTFDRTALQQELSYINLVENYFQILDKLCSNSTVTN</sequence>
<keyword evidence="1" id="KW-1133">Transmembrane helix</keyword>